<name>A0A3G3M3G9_9CAUD</name>
<dbReference type="GeneID" id="77931870"/>
<reference evidence="1 2" key="1">
    <citation type="submission" date="2018-09" db="EMBL/GenBank/DDBJ databases">
        <authorList>
            <person name="Ulbrich M.C."/>
            <person name="Stoner T.H."/>
            <person name="Garlena R.A."/>
            <person name="Russell D.A."/>
            <person name="Pope W.H."/>
            <person name="Jacobs-Sera D."/>
            <person name="Hatfull G.F."/>
        </authorList>
    </citation>
    <scope>NUCLEOTIDE SEQUENCE [LARGE SCALE GENOMIC DNA]</scope>
</reference>
<sequence length="126" mass="14141">MAITVQHGKDDVTIHTGATRWHVDDNERLHIIGDNGNIASYNRGYWANVVQDEPHSRITAVATLNGKGESNAGQTQLNFNADYNDERNKAWAKYTPGLSVIMHVTDEVAENFDQGSRYLLPFIKQD</sequence>
<protein>
    <submittedName>
        <fullName evidence="1">Uncharacterized protein</fullName>
    </submittedName>
</protein>
<dbReference type="EMBL" id="MH910036">
    <property type="protein sequence ID" value="AYR00963.1"/>
    <property type="molecule type" value="Genomic_DNA"/>
</dbReference>
<gene>
    <name evidence="1" type="primary">87</name>
    <name evidence="1" type="ORF">PBI_HESTIA_87</name>
</gene>
<accession>A0A3G3M3G9</accession>
<evidence type="ECO:0000313" key="1">
    <source>
        <dbReference type="EMBL" id="AYR00963.1"/>
    </source>
</evidence>
<proteinExistence type="predicted"/>
<dbReference type="Proteomes" id="UP000270301">
    <property type="component" value="Segment"/>
</dbReference>
<evidence type="ECO:0000313" key="2">
    <source>
        <dbReference type="Proteomes" id="UP000270301"/>
    </source>
</evidence>
<dbReference type="KEGG" id="vg:77931870"/>
<keyword evidence="2" id="KW-1185">Reference proteome</keyword>
<organism evidence="1 2">
    <name type="scientific">Arthrobacter phage Hestia</name>
    <dbReference type="NCBI Taxonomy" id="2419609"/>
    <lineage>
        <taxon>Viruses</taxon>
        <taxon>Duplodnaviria</taxon>
        <taxon>Heunggongvirae</taxon>
        <taxon>Uroviricota</taxon>
        <taxon>Caudoviricetes</taxon>
        <taxon>Hestiavirus</taxon>
        <taxon>Hestiavirus hestia</taxon>
    </lineage>
</organism>
<dbReference type="RefSeq" id="YP_010655998.1">
    <property type="nucleotide sequence ID" value="NC_070833.1"/>
</dbReference>